<evidence type="ECO:0000313" key="2">
    <source>
        <dbReference type="EMBL" id="CAK9091251.1"/>
    </source>
</evidence>
<dbReference type="Proteomes" id="UP001642484">
    <property type="component" value="Unassembled WGS sequence"/>
</dbReference>
<evidence type="ECO:0000313" key="3">
    <source>
        <dbReference type="Proteomes" id="UP001642484"/>
    </source>
</evidence>
<proteinExistence type="predicted"/>
<keyword evidence="3" id="KW-1185">Reference proteome</keyword>
<accession>A0ABP0QVY1</accession>
<dbReference type="Pfam" id="PF26188">
    <property type="entry name" value="RESC6"/>
    <property type="match status" value="1"/>
</dbReference>
<protein>
    <recommendedName>
        <fullName evidence="1">RNA-editing substrate-binding complex 6 protein domain-containing protein</fullName>
    </recommendedName>
</protein>
<feature type="domain" description="RNA-editing substrate-binding complex 6 protein" evidence="1">
    <location>
        <begin position="121"/>
        <end position="237"/>
    </location>
</feature>
<comment type="caution">
    <text evidence="2">The sequence shown here is derived from an EMBL/GenBank/DDBJ whole genome shotgun (WGS) entry which is preliminary data.</text>
</comment>
<gene>
    <name evidence="2" type="ORF">CCMP2556_LOCUS43788</name>
</gene>
<name>A0ABP0QVY1_9DINO</name>
<evidence type="ECO:0000259" key="1">
    <source>
        <dbReference type="Pfam" id="PF26188"/>
    </source>
</evidence>
<reference evidence="2 3" key="1">
    <citation type="submission" date="2024-02" db="EMBL/GenBank/DDBJ databases">
        <authorList>
            <person name="Chen Y."/>
            <person name="Shah S."/>
            <person name="Dougan E. K."/>
            <person name="Thang M."/>
            <person name="Chan C."/>
        </authorList>
    </citation>
    <scope>NUCLEOTIDE SEQUENCE [LARGE SCALE GENOMIC DNA]</scope>
</reference>
<dbReference type="EMBL" id="CAXAMN010024940">
    <property type="protein sequence ID" value="CAK9091251.1"/>
    <property type="molecule type" value="Genomic_DNA"/>
</dbReference>
<dbReference type="InterPro" id="IPR058917">
    <property type="entry name" value="RESC6_dom"/>
</dbReference>
<sequence length="939" mass="104514">MRHWRPLTVRGQWALWCHSVRHAGSIQSAGLWELLEYNAHYFNPHRMASLLAQVLDQPRREARGDPRLQAYLQKAITQCHLYENLRDLTAKDIAEAVALCREVKHPAAEDLSDVLVETVSLQMPRLEATRVSHFVTCFRKRQIEDARFWKSAAKAVVAAKQPMTPQEVLSLLDAFRKVGLRSPRLFQALARRVFEVLDELEARNIPPMVATFCRVPIKEEEREEVVHALVTRWLVMLDYKAGITVQQILSLAVSLQLSPHLINTAVFTKEVLNYMANRFHLLQADEAIVFVWALQRLVVPGSSTAMLARGLHQVQRLWRLLSASNELSLQRLMQLSEVLACVKEEAKGSYWTKELEELHDLAIEDLAESVQYAQSDSLAQILETWKGSEAFWRKHEHLAEAVAKRMEELLLERPEATEIIAIFQAALSAPGLAKCLPSSAVEVLSSALLGRGPEEFERVQAVLAGSPWEILCQGGGGSAPSTRAAPAAPDTVEEAEAHPEFRTLIDSWRSPRTDLELAEFLRQACSVSSSASQALEALEAAAPFAERLAQDATKEVLQHLEQLCHKIAEGVDDLPAHGIVSALRACAEAGLPYAPLCSVALASLGADLRAAQSVEVLESCAALRLEIPQLRPWLSLLLEKGLERQLSAGGLARLLAAAGRLGLLEAHETAEILHRIVTVASPLRPLAAEALAALSLGLALLRWQPSDGRAADFWQVACWIGQLDRSHVQPGHIFALRSFALWLLVSPENRVAVNELRPDLQRAIAKLVRENSTQHRPVSDTTLKFRHEAAEVLRRANQPYDLDISLGLGFVDLALPGADGVFWLLDGPEAFRRPFRTDAGRPQLHLVPMEDFRSELFLAVLKPGAVTEMDAVLDTWEGEAKTRTALGVPGYLARKFPWLEASEVRLARLDWLDWERLPPQARLSALTKPQPRILQEKGR</sequence>
<organism evidence="2 3">
    <name type="scientific">Durusdinium trenchii</name>
    <dbReference type="NCBI Taxonomy" id="1381693"/>
    <lineage>
        <taxon>Eukaryota</taxon>
        <taxon>Sar</taxon>
        <taxon>Alveolata</taxon>
        <taxon>Dinophyceae</taxon>
        <taxon>Suessiales</taxon>
        <taxon>Symbiodiniaceae</taxon>
        <taxon>Durusdinium</taxon>
    </lineage>
</organism>